<comment type="cofactor">
    <cofactor evidence="1">
        <name>Mn(2+)</name>
        <dbReference type="ChEBI" id="CHEBI:29035"/>
    </cofactor>
</comment>
<dbReference type="Pfam" id="PF03372">
    <property type="entry name" value="Exo_endo_phos"/>
    <property type="match status" value="1"/>
</dbReference>
<reference evidence="12" key="1">
    <citation type="journal article" date="2019" name="Int. J. Syst. Evol. Microbiol.">
        <title>The Global Catalogue of Microorganisms (GCM) 10K type strain sequencing project: providing services to taxonomists for standard genome sequencing and annotation.</title>
        <authorList>
            <consortium name="The Broad Institute Genomics Platform"/>
            <consortium name="The Broad Institute Genome Sequencing Center for Infectious Disease"/>
            <person name="Wu L."/>
            <person name="Ma J."/>
        </authorList>
    </citation>
    <scope>NUCLEOTIDE SEQUENCE [LARGE SCALE GENOMIC DNA]</scope>
    <source>
        <strain evidence="12">CGMCC 1.16306</strain>
    </source>
</reference>
<keyword evidence="8" id="KW-0234">DNA repair</keyword>
<dbReference type="PANTHER" id="PTHR15822:SF4">
    <property type="entry name" value="TYROSYL-DNA PHOSPHODIESTERASE 2"/>
    <property type="match status" value="1"/>
</dbReference>
<proteinExistence type="predicted"/>
<keyword evidence="11" id="KW-0255">Endonuclease</keyword>
<evidence type="ECO:0000259" key="10">
    <source>
        <dbReference type="Pfam" id="PF03372"/>
    </source>
</evidence>
<dbReference type="InterPro" id="IPR005135">
    <property type="entry name" value="Endo/exonuclease/phosphatase"/>
</dbReference>
<protein>
    <submittedName>
        <fullName evidence="11">Endonuclease/exonuclease/phosphatase family protein</fullName>
    </submittedName>
</protein>
<dbReference type="RefSeq" id="WP_380217344.1">
    <property type="nucleotide sequence ID" value="NZ_JBHTBN010000003.1"/>
</dbReference>
<accession>A0ABW2MS40</accession>
<comment type="caution">
    <text evidence="11">The sequence shown here is derived from an EMBL/GenBank/DDBJ whole genome shotgun (WGS) entry which is preliminary data.</text>
</comment>
<evidence type="ECO:0000256" key="2">
    <source>
        <dbReference type="ARBA" id="ARBA00001946"/>
    </source>
</evidence>
<keyword evidence="9" id="KW-1133">Transmembrane helix</keyword>
<gene>
    <name evidence="11" type="ORF">ACFQO1_07350</name>
</gene>
<dbReference type="Gene3D" id="3.60.10.10">
    <property type="entry name" value="Endonuclease/exonuclease/phosphatase"/>
    <property type="match status" value="1"/>
</dbReference>
<keyword evidence="7" id="KW-0460">Magnesium</keyword>
<feature type="domain" description="Endonuclease/exonuclease/phosphatase" evidence="10">
    <location>
        <begin position="104"/>
        <end position="331"/>
    </location>
</feature>
<organism evidence="11 12">
    <name type="scientific">Jejudonia soesokkakensis</name>
    <dbReference type="NCBI Taxonomy" id="1323432"/>
    <lineage>
        <taxon>Bacteria</taxon>
        <taxon>Pseudomonadati</taxon>
        <taxon>Bacteroidota</taxon>
        <taxon>Flavobacteriia</taxon>
        <taxon>Flavobacteriales</taxon>
        <taxon>Flavobacteriaceae</taxon>
        <taxon>Jejudonia</taxon>
    </lineage>
</organism>
<evidence type="ECO:0000256" key="5">
    <source>
        <dbReference type="ARBA" id="ARBA00022763"/>
    </source>
</evidence>
<evidence type="ECO:0000313" key="12">
    <source>
        <dbReference type="Proteomes" id="UP001596415"/>
    </source>
</evidence>
<evidence type="ECO:0000256" key="1">
    <source>
        <dbReference type="ARBA" id="ARBA00001936"/>
    </source>
</evidence>
<sequence length="344" mass="39692">MKRLGLLGTIVYWANICVALLLLLSFVLPYLPPKTFSSITLLSLVVSPLILLNLFFAIYWCFRWKRKAFLSGVLVAFSFFHFNPFFELSSEGDASAYEHTLKILTYNVRLFNAYETNPSEDVLASFSTLVNSENPDVICIQEFYRETHLTIPEYPYQYVHFRNNEVKLGHAIYSKYPLQNTGAFDFKDSNNNTIYADVVKGSDTLRVYNLHLQSLGILPSVTYLQGGDKERIRKRMTETFKRQQTQVEAILEHAKIAPFPVILSGDFNNTPYSYTYHQLTNHYKDAYVERGNGLGTTFKFDGYPMRIDYIMTSEMLEVVTFETIKESFSDHYPLSATLGWSKKD</sequence>
<dbReference type="InterPro" id="IPR036691">
    <property type="entry name" value="Endo/exonu/phosph_ase_sf"/>
</dbReference>
<evidence type="ECO:0000256" key="8">
    <source>
        <dbReference type="ARBA" id="ARBA00023204"/>
    </source>
</evidence>
<feature type="transmembrane region" description="Helical" evidence="9">
    <location>
        <begin position="12"/>
        <end position="31"/>
    </location>
</feature>
<keyword evidence="6" id="KW-0378">Hydrolase</keyword>
<dbReference type="EMBL" id="JBHTBN010000003">
    <property type="protein sequence ID" value="MFC7357498.1"/>
    <property type="molecule type" value="Genomic_DNA"/>
</dbReference>
<evidence type="ECO:0000256" key="4">
    <source>
        <dbReference type="ARBA" id="ARBA00022723"/>
    </source>
</evidence>
<keyword evidence="3" id="KW-0540">Nuclease</keyword>
<comment type="cofactor">
    <cofactor evidence="2">
        <name>Mg(2+)</name>
        <dbReference type="ChEBI" id="CHEBI:18420"/>
    </cofactor>
</comment>
<dbReference type="CDD" id="cd09084">
    <property type="entry name" value="EEP-2"/>
    <property type="match status" value="1"/>
</dbReference>
<dbReference type="InterPro" id="IPR051547">
    <property type="entry name" value="TDP2-like"/>
</dbReference>
<keyword evidence="12" id="KW-1185">Reference proteome</keyword>
<evidence type="ECO:0000256" key="6">
    <source>
        <dbReference type="ARBA" id="ARBA00022801"/>
    </source>
</evidence>
<keyword evidence="9" id="KW-0812">Transmembrane</keyword>
<dbReference type="SUPFAM" id="SSF56219">
    <property type="entry name" value="DNase I-like"/>
    <property type="match status" value="1"/>
</dbReference>
<evidence type="ECO:0000256" key="7">
    <source>
        <dbReference type="ARBA" id="ARBA00022842"/>
    </source>
</evidence>
<keyword evidence="4" id="KW-0479">Metal-binding</keyword>
<evidence type="ECO:0000256" key="9">
    <source>
        <dbReference type="SAM" id="Phobius"/>
    </source>
</evidence>
<evidence type="ECO:0000256" key="3">
    <source>
        <dbReference type="ARBA" id="ARBA00022722"/>
    </source>
</evidence>
<keyword evidence="5" id="KW-0227">DNA damage</keyword>
<dbReference type="PANTHER" id="PTHR15822">
    <property type="entry name" value="TRAF AND TNF RECEPTOR-ASSOCIATED PROTEIN"/>
    <property type="match status" value="1"/>
</dbReference>
<feature type="transmembrane region" description="Helical" evidence="9">
    <location>
        <begin position="68"/>
        <end position="86"/>
    </location>
</feature>
<dbReference type="Proteomes" id="UP001596415">
    <property type="component" value="Unassembled WGS sequence"/>
</dbReference>
<feature type="transmembrane region" description="Helical" evidence="9">
    <location>
        <begin position="37"/>
        <end position="61"/>
    </location>
</feature>
<dbReference type="GO" id="GO:0004519">
    <property type="term" value="F:endonuclease activity"/>
    <property type="evidence" value="ECO:0007669"/>
    <property type="project" value="UniProtKB-KW"/>
</dbReference>
<evidence type="ECO:0000313" key="11">
    <source>
        <dbReference type="EMBL" id="MFC7357498.1"/>
    </source>
</evidence>
<name>A0ABW2MS40_9FLAO</name>
<keyword evidence="9" id="KW-0472">Membrane</keyword>